<dbReference type="EMBL" id="NSKB01000008">
    <property type="protein sequence ID" value="PAU74821.1"/>
    <property type="molecule type" value="Genomic_DNA"/>
</dbReference>
<accession>A0A2A2EN34</accession>
<keyword evidence="1" id="KW-0732">Signal</keyword>
<dbReference type="InterPro" id="IPR011852">
    <property type="entry name" value="TRAP_TAXI"/>
</dbReference>
<dbReference type="RefSeq" id="WP_095622609.1">
    <property type="nucleotide sequence ID" value="NZ_NSKB01000008.1"/>
</dbReference>
<reference evidence="2 3" key="1">
    <citation type="submission" date="2017-08" db="EMBL/GenBank/DDBJ databases">
        <title>Halomonas alkalisoli sp. nov., isolated from saline alkaline soil.</title>
        <authorList>
            <person name="Wang D."/>
            <person name="Zhang G."/>
        </authorList>
    </citation>
    <scope>NUCLEOTIDE SEQUENCE [LARGE SCALE GENOMIC DNA]</scope>
    <source>
        <strain evidence="2 3">WRN001</strain>
    </source>
</reference>
<evidence type="ECO:0000313" key="3">
    <source>
        <dbReference type="Proteomes" id="UP000217771"/>
    </source>
</evidence>
<dbReference type="Proteomes" id="UP000217771">
    <property type="component" value="Unassembled WGS sequence"/>
</dbReference>
<name>A0A2A2EN34_9GAMM</name>
<dbReference type="SUPFAM" id="SSF53850">
    <property type="entry name" value="Periplasmic binding protein-like II"/>
    <property type="match status" value="1"/>
</dbReference>
<dbReference type="Pfam" id="PF16868">
    <property type="entry name" value="NMT1_3"/>
    <property type="match status" value="1"/>
</dbReference>
<dbReference type="PANTHER" id="PTHR42941:SF1">
    <property type="entry name" value="SLL1037 PROTEIN"/>
    <property type="match status" value="1"/>
</dbReference>
<sequence length="343" mass="37401">MHNKTAQLAAAVSAITLGLTVTGQAMAADNYRLSTLEPGSSSYMIMSTFAQMVNSDEDLDVNIQVNATGAATQHALEAGIGDIDFFMWSASVHDSMKQGINMYAPIPHAQERSENVRGVMAFPQGFYHFITDADSGIESLEDLAGHRVFLGPPGGGATVVMRQTIEAATGLVANEDYEAVNLGWNAATQAYQDGRLDVYINPTLPPSPTIEQFALSREIRLLGLTEEQMEKPEMVSIVNRPGGVTGTIDPDDYGENVVNQEPVLTLGSISGIGTGKHLSADEVYAITKSFWEQAEEQRERTPWLRHVRLETAIEHLNLPLHPGAERYYREVGLEIPDELVAQD</sequence>
<keyword evidence="3" id="KW-1185">Reference proteome</keyword>
<protein>
    <submittedName>
        <fullName evidence="2">C4-dicarboxylate ABC transporter substrate-binding protein</fullName>
    </submittedName>
</protein>
<gene>
    <name evidence="2" type="ORF">CK498_19865</name>
</gene>
<organism evidence="2 3">
    <name type="scientific">Halomonas salipaludis</name>
    <dbReference type="NCBI Taxonomy" id="2032625"/>
    <lineage>
        <taxon>Bacteria</taxon>
        <taxon>Pseudomonadati</taxon>
        <taxon>Pseudomonadota</taxon>
        <taxon>Gammaproteobacteria</taxon>
        <taxon>Oceanospirillales</taxon>
        <taxon>Halomonadaceae</taxon>
        <taxon>Halomonas</taxon>
    </lineage>
</organism>
<dbReference type="Gene3D" id="3.40.190.10">
    <property type="entry name" value="Periplasmic binding protein-like II"/>
    <property type="match status" value="2"/>
</dbReference>
<feature type="signal peptide" evidence="1">
    <location>
        <begin position="1"/>
        <end position="27"/>
    </location>
</feature>
<evidence type="ECO:0000256" key="1">
    <source>
        <dbReference type="SAM" id="SignalP"/>
    </source>
</evidence>
<evidence type="ECO:0000313" key="2">
    <source>
        <dbReference type="EMBL" id="PAU74821.1"/>
    </source>
</evidence>
<dbReference type="PANTHER" id="PTHR42941">
    <property type="entry name" value="SLL1037 PROTEIN"/>
    <property type="match status" value="1"/>
</dbReference>
<dbReference type="AlphaFoldDB" id="A0A2A2EN34"/>
<comment type="caution">
    <text evidence="2">The sequence shown here is derived from an EMBL/GenBank/DDBJ whole genome shotgun (WGS) entry which is preliminary data.</text>
</comment>
<dbReference type="NCBIfam" id="TIGR02122">
    <property type="entry name" value="TRAP_TAXI"/>
    <property type="match status" value="1"/>
</dbReference>
<dbReference type="OrthoDB" id="9780180at2"/>
<proteinExistence type="predicted"/>
<feature type="chain" id="PRO_5013036484" evidence="1">
    <location>
        <begin position="28"/>
        <end position="343"/>
    </location>
</feature>